<dbReference type="EMBL" id="QXGA01001871">
    <property type="protein sequence ID" value="KAE9108382.1"/>
    <property type="molecule type" value="Genomic_DNA"/>
</dbReference>
<keyword evidence="2" id="KW-0645">Protease</keyword>
<evidence type="ECO:0000313" key="10">
    <source>
        <dbReference type="Proteomes" id="UP000440732"/>
    </source>
</evidence>
<protein>
    <recommendedName>
        <fullName evidence="11">SWIM-type domain-containing protein</fullName>
    </recommendedName>
</protein>
<comment type="caution">
    <text evidence="7">The sequence shown here is derived from an EMBL/GenBank/DDBJ whole genome shotgun (WGS) entry which is preliminary data.</text>
</comment>
<gene>
    <name evidence="8" type="ORF">PF001_g18053</name>
    <name evidence="7" type="ORF">PF006_g20890</name>
</gene>
<evidence type="ECO:0000256" key="2">
    <source>
        <dbReference type="ARBA" id="ARBA00022670"/>
    </source>
</evidence>
<feature type="domain" description="Ubiquitin-like protease family profile" evidence="5">
    <location>
        <begin position="665"/>
        <end position="902"/>
    </location>
</feature>
<evidence type="ECO:0000313" key="9">
    <source>
        <dbReference type="Proteomes" id="UP000437068"/>
    </source>
</evidence>
<dbReference type="Gene3D" id="3.40.395.10">
    <property type="entry name" value="Adenoviral Proteinase, Chain A"/>
    <property type="match status" value="1"/>
</dbReference>
<evidence type="ECO:0000256" key="1">
    <source>
        <dbReference type="ARBA" id="ARBA00005234"/>
    </source>
</evidence>
<evidence type="ECO:0000313" key="7">
    <source>
        <dbReference type="EMBL" id="KAE9108382.1"/>
    </source>
</evidence>
<dbReference type="InterPro" id="IPR003653">
    <property type="entry name" value="Peptidase_C48_C"/>
</dbReference>
<dbReference type="EMBL" id="QXGE01001349">
    <property type="protein sequence ID" value="KAE9293879.1"/>
    <property type="molecule type" value="Genomic_DNA"/>
</dbReference>
<sequence length="967" mass="107717">MWANYARNAYFSAGNTTTNRIESNWNLLKRLLGKKTSIDRMVASLLAHQEGVINQVLFEVHRHGLSSRPPHTVPAFLRRVSAVMSDYVLKRVRRQWELFVVSKSNTTREKMEDCKWNVYSKTRAFICDDIAWTCPCGFYTSQHLPCQHLMFVAREGHGFDELPPIALDTRWNMVTAGSLTDQIAKGVADIAPVLDNVKLRKSRHVNASSNVMPDSLPIYSRSTSQVAFVRLERTERSAHIVLTHAEKYNIARSVFDLEGLARLGSSNFYKQIQLWEGVIPKFMADNGAPPGDELNEETEETRTYSDSDCTLELDDDFFDLTDMLVLDDDAMTYEVPSVEKQLTQPTTLPSATLQASATLVPCGTTLLQNTAKLLTPATTLTPVSALADVKAPPPHAPCHLEGPDWNLADFDSCPSASQVSLGTLDMSELSQTIVGVNGDSVVTCRSQEDPGDGSEDTSDAAMSLLACAAGKTATDSSLAVAGDPERQVSVVHLAKQNTERVVDGINLPPHVEGKPREQKVRHWAAEGSMRRYITVTYPKGLSVNVIRLMHWATHTRHLDRVKEVLDQYPVIMDDMVLAATSPTVFKTSDAEAQKYVWTFVVPNALVISMQAAIDTYYTQKAAKRKEIGEAPEEIDLADSQSETRQQSVVKLRANLVFFSSSCVLAMKSFHDVSVLATAWTEDMAWLRQNWFEVQAGPVKFFASETRTENATAVDRSFRYDQMAAKIMVKYELATLTSKYSLRSMNAFINFNVIVGAVVRVEWLTGAAVNYGVAAICDGLAISLHDLDGHFPKDRGLYSFKYVVVPVNTHGMHWTVIVVTIDNGNVRGNLYDPLHSPKHQKQLECAWHDMMLPFLRAWAAHRASYATDEYQLPDRVPKEFVQSPQQPDGGSCGIMVLAMIHTLVRVPSRGFVLDNVTADYVKVLRLRFLWVVMCGSLIHATEQDADDAARATDEDLVNAFKTQAPKKR</sequence>
<evidence type="ECO:0000313" key="8">
    <source>
        <dbReference type="EMBL" id="KAE9293879.1"/>
    </source>
</evidence>
<dbReference type="GO" id="GO:0008270">
    <property type="term" value="F:zinc ion binding"/>
    <property type="evidence" value="ECO:0007669"/>
    <property type="project" value="UniProtKB-KW"/>
</dbReference>
<feature type="domain" description="SWIM-type" evidence="6">
    <location>
        <begin position="119"/>
        <end position="157"/>
    </location>
</feature>
<evidence type="ECO:0000256" key="3">
    <source>
        <dbReference type="ARBA" id="ARBA00022801"/>
    </source>
</evidence>
<evidence type="ECO:0000256" key="4">
    <source>
        <dbReference type="PROSITE-ProRule" id="PRU00325"/>
    </source>
</evidence>
<proteinExistence type="inferred from homology"/>
<dbReference type="Proteomes" id="UP000437068">
    <property type="component" value="Unassembled WGS sequence"/>
</dbReference>
<dbReference type="PROSITE" id="PS50966">
    <property type="entry name" value="ZF_SWIM"/>
    <property type="match status" value="1"/>
</dbReference>
<dbReference type="InterPro" id="IPR007527">
    <property type="entry name" value="Znf_SWIM"/>
</dbReference>
<dbReference type="GO" id="GO:0008234">
    <property type="term" value="F:cysteine-type peptidase activity"/>
    <property type="evidence" value="ECO:0007669"/>
    <property type="project" value="InterPro"/>
</dbReference>
<accession>A0A6A3S3G7</accession>
<name>A0A6A3S3G7_9STRA</name>
<keyword evidence="3" id="KW-0378">Hydrolase</keyword>
<dbReference type="PANTHER" id="PTHR31569:SF4">
    <property type="entry name" value="SWIM-TYPE DOMAIN-CONTAINING PROTEIN"/>
    <property type="match status" value="1"/>
</dbReference>
<dbReference type="Pfam" id="PF02902">
    <property type="entry name" value="Peptidase_C48"/>
    <property type="match status" value="1"/>
</dbReference>
<reference evidence="9 10" key="1">
    <citation type="submission" date="2018-08" db="EMBL/GenBank/DDBJ databases">
        <title>Genomic investigation of the strawberry pathogen Phytophthora fragariae indicates pathogenicity is determined by transcriptional variation in three key races.</title>
        <authorList>
            <person name="Adams T.M."/>
            <person name="Armitage A.D."/>
            <person name="Sobczyk M.K."/>
            <person name="Bates H.J."/>
            <person name="Dunwell J.M."/>
            <person name="Nellist C.F."/>
            <person name="Harrison R.J."/>
        </authorList>
    </citation>
    <scope>NUCLEOTIDE SEQUENCE [LARGE SCALE GENOMIC DNA]</scope>
    <source>
        <strain evidence="8 9">A4</strain>
        <strain evidence="7 10">NOV-5</strain>
    </source>
</reference>
<organism evidence="7 10">
    <name type="scientific">Phytophthora fragariae</name>
    <dbReference type="NCBI Taxonomy" id="53985"/>
    <lineage>
        <taxon>Eukaryota</taxon>
        <taxon>Sar</taxon>
        <taxon>Stramenopiles</taxon>
        <taxon>Oomycota</taxon>
        <taxon>Peronosporomycetes</taxon>
        <taxon>Peronosporales</taxon>
        <taxon>Peronosporaceae</taxon>
        <taxon>Phytophthora</taxon>
    </lineage>
</organism>
<evidence type="ECO:0000259" key="6">
    <source>
        <dbReference type="PROSITE" id="PS50966"/>
    </source>
</evidence>
<evidence type="ECO:0000259" key="5">
    <source>
        <dbReference type="PROSITE" id="PS50600"/>
    </source>
</evidence>
<keyword evidence="4" id="KW-0863">Zinc-finger</keyword>
<keyword evidence="4" id="KW-0862">Zinc</keyword>
<dbReference type="AlphaFoldDB" id="A0A6A3S3G7"/>
<dbReference type="InterPro" id="IPR038765">
    <property type="entry name" value="Papain-like_cys_pep_sf"/>
</dbReference>
<dbReference type="GO" id="GO:0006508">
    <property type="term" value="P:proteolysis"/>
    <property type="evidence" value="ECO:0007669"/>
    <property type="project" value="UniProtKB-KW"/>
</dbReference>
<dbReference type="PANTHER" id="PTHR31569">
    <property type="entry name" value="SWIM-TYPE DOMAIN-CONTAINING PROTEIN"/>
    <property type="match status" value="1"/>
</dbReference>
<keyword evidence="4" id="KW-0479">Metal-binding</keyword>
<dbReference type="Proteomes" id="UP000440732">
    <property type="component" value="Unassembled WGS sequence"/>
</dbReference>
<dbReference type="SUPFAM" id="SSF54001">
    <property type="entry name" value="Cysteine proteinases"/>
    <property type="match status" value="1"/>
</dbReference>
<dbReference type="PROSITE" id="PS50600">
    <property type="entry name" value="ULP_PROTEASE"/>
    <property type="match status" value="1"/>
</dbReference>
<evidence type="ECO:0008006" key="11">
    <source>
        <dbReference type="Google" id="ProtNLM"/>
    </source>
</evidence>
<dbReference type="InterPro" id="IPR052579">
    <property type="entry name" value="Zinc_finger_SWIM"/>
</dbReference>
<comment type="similarity">
    <text evidence="1">Belongs to the peptidase C48 family.</text>
</comment>